<dbReference type="GO" id="GO:0043565">
    <property type="term" value="F:sequence-specific DNA binding"/>
    <property type="evidence" value="ECO:0007669"/>
    <property type="project" value="InterPro"/>
</dbReference>
<dbReference type="FunFam" id="1.20.58.200:FF:000004">
    <property type="entry name" value="Translin-associated factor TraX, putative"/>
    <property type="match status" value="1"/>
</dbReference>
<evidence type="ECO:0000256" key="2">
    <source>
        <dbReference type="ARBA" id="ARBA00004496"/>
    </source>
</evidence>
<dbReference type="EMBL" id="VIFY01000107">
    <property type="protein sequence ID" value="TQB70467.1"/>
    <property type="molecule type" value="Genomic_DNA"/>
</dbReference>
<reference evidence="6 7" key="1">
    <citation type="submission" date="2019-06" db="EMBL/GenBank/DDBJ databases">
        <title>Wine fermentation using esterase from Monascus purpureus.</title>
        <authorList>
            <person name="Geng C."/>
            <person name="Zhang Y."/>
        </authorList>
    </citation>
    <scope>NUCLEOTIDE SEQUENCE [LARGE SCALE GENOMIC DNA]</scope>
    <source>
        <strain evidence="6">HQ1</strain>
    </source>
</reference>
<proteinExistence type="inferred from homology"/>
<dbReference type="SUPFAM" id="SSF74784">
    <property type="entry name" value="Translin"/>
    <property type="match status" value="1"/>
</dbReference>
<sequence length="270" mass="30528">MAAAESDRPPTAIQSIFSTFRDELDQHHDRRERIIKASRDITALSKKVIFSLQRVRTLNQPLPPSIANENKSRLDQIRQLFQSVVPDVTGINSWRYQRQLSSGIQEFIEAISFQHYVQNQKLITLEEVTAQLPPEILVTEEDYLMGLFDLTGEMMRFTVTSLSTGGLTRQQQQIKEAGVVGGKDDARDGPKLPPAQSGIVVDLREMRSLFESLTIPRRHNMLRDMGKKLDVMQGSVEKVERAAYGILVRGSERPSGWMPDLSNSAEVDSY</sequence>
<dbReference type="Proteomes" id="UP000319663">
    <property type="component" value="Unassembled WGS sequence"/>
</dbReference>
<keyword evidence="7" id="KW-1185">Reference proteome</keyword>
<evidence type="ECO:0000256" key="1">
    <source>
        <dbReference type="ARBA" id="ARBA00004123"/>
    </source>
</evidence>
<comment type="similarity">
    <text evidence="3">Belongs to the translin family.</text>
</comment>
<evidence type="ECO:0000256" key="3">
    <source>
        <dbReference type="ARBA" id="ARBA00005902"/>
    </source>
</evidence>
<evidence type="ECO:0000313" key="6">
    <source>
        <dbReference type="EMBL" id="TQB70467.1"/>
    </source>
</evidence>
<keyword evidence="4" id="KW-0963">Cytoplasm</keyword>
<comment type="caution">
    <text evidence="6">The sequence shown here is derived from an EMBL/GenBank/DDBJ whole genome shotgun (WGS) entry which is preliminary data.</text>
</comment>
<evidence type="ECO:0000256" key="5">
    <source>
        <dbReference type="ARBA" id="ARBA00023242"/>
    </source>
</evidence>
<dbReference type="InterPro" id="IPR036081">
    <property type="entry name" value="Translin_sf"/>
</dbReference>
<accession>A0A507QTV3</accession>
<protein>
    <recommendedName>
        <fullName evidence="8">Translin-associated factor TraX</fullName>
    </recommendedName>
</protein>
<dbReference type="Gene3D" id="1.20.58.200">
    <property type="entry name" value="Translin, domain 2"/>
    <property type="match status" value="1"/>
</dbReference>
<dbReference type="GO" id="GO:0005634">
    <property type="term" value="C:nucleus"/>
    <property type="evidence" value="ECO:0007669"/>
    <property type="project" value="UniProtKB-SubCell"/>
</dbReference>
<dbReference type="InterPro" id="IPR016069">
    <property type="entry name" value="Translin_C"/>
</dbReference>
<dbReference type="InterPro" id="IPR002848">
    <property type="entry name" value="Translin_fam"/>
</dbReference>
<dbReference type="Pfam" id="PF01997">
    <property type="entry name" value="Translin"/>
    <property type="match status" value="1"/>
</dbReference>
<dbReference type="GO" id="GO:0005737">
    <property type="term" value="C:cytoplasm"/>
    <property type="evidence" value="ECO:0007669"/>
    <property type="project" value="UniProtKB-SubCell"/>
</dbReference>
<comment type="subcellular location">
    <subcellularLocation>
        <location evidence="2">Cytoplasm</location>
    </subcellularLocation>
    <subcellularLocation>
        <location evidence="1">Nucleus</location>
    </subcellularLocation>
</comment>
<dbReference type="InterPro" id="IPR016068">
    <property type="entry name" value="Translin_N"/>
</dbReference>
<evidence type="ECO:0000256" key="4">
    <source>
        <dbReference type="ARBA" id="ARBA00022490"/>
    </source>
</evidence>
<keyword evidence="5" id="KW-0539">Nucleus</keyword>
<name>A0A507QTV3_MONPU</name>
<dbReference type="CDD" id="cd14820">
    <property type="entry name" value="TRAX"/>
    <property type="match status" value="1"/>
</dbReference>
<dbReference type="PANTHER" id="PTHR10741">
    <property type="entry name" value="TRANSLIN AND TRANSLIN ASSOCIATED PROTEIN X"/>
    <property type="match status" value="1"/>
</dbReference>
<dbReference type="AlphaFoldDB" id="A0A507QTV3"/>
<evidence type="ECO:0000313" key="7">
    <source>
        <dbReference type="Proteomes" id="UP000319663"/>
    </source>
</evidence>
<gene>
    <name evidence="6" type="ORF">MPDQ_000435</name>
</gene>
<organism evidence="6 7">
    <name type="scientific">Monascus purpureus</name>
    <name type="common">Red mold</name>
    <name type="synonym">Monascus anka</name>
    <dbReference type="NCBI Taxonomy" id="5098"/>
    <lineage>
        <taxon>Eukaryota</taxon>
        <taxon>Fungi</taxon>
        <taxon>Dikarya</taxon>
        <taxon>Ascomycota</taxon>
        <taxon>Pezizomycotina</taxon>
        <taxon>Eurotiomycetes</taxon>
        <taxon>Eurotiomycetidae</taxon>
        <taxon>Eurotiales</taxon>
        <taxon>Aspergillaceae</taxon>
        <taxon>Monascus</taxon>
    </lineage>
</organism>
<dbReference type="FunFam" id="1.20.58.190:FF:000008">
    <property type="entry name" value="Translin-associated factor TraX, putative"/>
    <property type="match status" value="1"/>
</dbReference>
<dbReference type="Gene3D" id="1.20.58.190">
    <property type="entry name" value="Translin, domain 1"/>
    <property type="match status" value="1"/>
</dbReference>
<dbReference type="STRING" id="5098.A0A507QTV3"/>
<evidence type="ECO:0008006" key="8">
    <source>
        <dbReference type="Google" id="ProtNLM"/>
    </source>
</evidence>